<protein>
    <submittedName>
        <fullName evidence="2">Uncharacterized protein</fullName>
    </submittedName>
</protein>
<sequence length="223" mass="24775">MSRAYGRACGQALIELALLVSVLGAVLLWAIPELHQRLQQRYAGQQLLALHLQQSPLREQVGLEPWELEHYQTELGLSIGEGYTLETSKTDDYSFAQGMQPLWSLLDWQDGFSLPLKNLHAASLVASEDDSASMPWLSYLRLSDGWAPKHLHELIGRPQALTTSHYLQKIGFEHVQSLVAVLPFAREFAPSQLRLGFVDVDVVPSGAVSVNTNSCSSGEYCSW</sequence>
<dbReference type="Proteomes" id="UP000286934">
    <property type="component" value="Unassembled WGS sequence"/>
</dbReference>
<evidence type="ECO:0000313" key="3">
    <source>
        <dbReference type="Proteomes" id="UP000286934"/>
    </source>
</evidence>
<keyword evidence="1" id="KW-0472">Membrane</keyword>
<accession>A0A432WY20</accession>
<gene>
    <name evidence="2" type="ORF">CWE13_03315</name>
</gene>
<keyword evidence="1" id="KW-1133">Transmembrane helix</keyword>
<dbReference type="AlphaFoldDB" id="A0A432WY20"/>
<name>A0A432WY20_9GAMM</name>
<keyword evidence="1" id="KW-0812">Transmembrane</keyword>
<keyword evidence="3" id="KW-1185">Reference proteome</keyword>
<reference evidence="3" key="1">
    <citation type="journal article" date="2018" name="Front. Microbiol.">
        <title>Genome-Based Analysis Reveals the Taxonomy and Diversity of the Family Idiomarinaceae.</title>
        <authorList>
            <person name="Liu Y."/>
            <person name="Lai Q."/>
            <person name="Shao Z."/>
        </authorList>
    </citation>
    <scope>NUCLEOTIDE SEQUENCE [LARGE SCALE GENOMIC DNA]</scope>
    <source>
        <strain evidence="3">AIS</strain>
    </source>
</reference>
<proteinExistence type="predicted"/>
<dbReference type="OrthoDB" id="6237642at2"/>
<dbReference type="RefSeq" id="WP_126805904.1">
    <property type="nucleotide sequence ID" value="NZ_PIPP01000001.1"/>
</dbReference>
<feature type="transmembrane region" description="Helical" evidence="1">
    <location>
        <begin position="12"/>
        <end position="31"/>
    </location>
</feature>
<comment type="caution">
    <text evidence="2">The sequence shown here is derived from an EMBL/GenBank/DDBJ whole genome shotgun (WGS) entry which is preliminary data.</text>
</comment>
<organism evidence="2 3">
    <name type="scientific">Aliidiomarina shirensis</name>
    <dbReference type="NCBI Taxonomy" id="1048642"/>
    <lineage>
        <taxon>Bacteria</taxon>
        <taxon>Pseudomonadati</taxon>
        <taxon>Pseudomonadota</taxon>
        <taxon>Gammaproteobacteria</taxon>
        <taxon>Alteromonadales</taxon>
        <taxon>Idiomarinaceae</taxon>
        <taxon>Aliidiomarina</taxon>
    </lineage>
</organism>
<evidence type="ECO:0000256" key="1">
    <source>
        <dbReference type="SAM" id="Phobius"/>
    </source>
</evidence>
<dbReference type="EMBL" id="PIPP01000001">
    <property type="protein sequence ID" value="RUO38688.1"/>
    <property type="molecule type" value="Genomic_DNA"/>
</dbReference>
<evidence type="ECO:0000313" key="2">
    <source>
        <dbReference type="EMBL" id="RUO38688.1"/>
    </source>
</evidence>